<dbReference type="InterPro" id="IPR051678">
    <property type="entry name" value="AGP_Transferase"/>
</dbReference>
<dbReference type="PANTHER" id="PTHR21310:SF51">
    <property type="entry name" value="AMINOGLYCOSIDE PHOSPHOTRANSFERASE DOMAIN-CONTAINING PROTEIN"/>
    <property type="match status" value="1"/>
</dbReference>
<dbReference type="InterPro" id="IPR002575">
    <property type="entry name" value="Aminoglycoside_PTrfase"/>
</dbReference>
<name>A0A9W8X0D6_9PLEO</name>
<evidence type="ECO:0000313" key="4">
    <source>
        <dbReference type="Proteomes" id="UP001140562"/>
    </source>
</evidence>
<dbReference type="AlphaFoldDB" id="A0A9W8X0D6"/>
<reference evidence="3" key="1">
    <citation type="submission" date="2022-10" db="EMBL/GenBank/DDBJ databases">
        <title>Tapping the CABI collections for fungal endophytes: first genome assemblies for Collariella, Neodidymelliopsis, Ascochyta clinopodiicola, Didymella pomorum, Didymosphaeria variabile, Neocosmospora piperis and Neocucurbitaria cava.</title>
        <authorList>
            <person name="Hill R."/>
        </authorList>
    </citation>
    <scope>NUCLEOTIDE SEQUENCE</scope>
    <source>
        <strain evidence="3">IMI 360193</strain>
    </source>
</reference>
<feature type="region of interest" description="Disordered" evidence="1">
    <location>
        <begin position="725"/>
        <end position="749"/>
    </location>
</feature>
<feature type="domain" description="Aminoglycoside phosphotransferase" evidence="2">
    <location>
        <begin position="322"/>
        <end position="574"/>
    </location>
</feature>
<dbReference type="PANTHER" id="PTHR21310">
    <property type="entry name" value="AMINOGLYCOSIDE PHOSPHOTRANSFERASE-RELATED-RELATED"/>
    <property type="match status" value="1"/>
</dbReference>
<dbReference type="EMBL" id="JAPEUV010000036">
    <property type="protein sequence ID" value="KAJ4337696.1"/>
    <property type="molecule type" value="Genomic_DNA"/>
</dbReference>
<dbReference type="Pfam" id="PF01636">
    <property type="entry name" value="APH"/>
    <property type="match status" value="1"/>
</dbReference>
<proteinExistence type="predicted"/>
<dbReference type="OrthoDB" id="10003767at2759"/>
<evidence type="ECO:0000313" key="3">
    <source>
        <dbReference type="EMBL" id="KAJ4337696.1"/>
    </source>
</evidence>
<comment type="caution">
    <text evidence="3">The sequence shown here is derived from an EMBL/GenBank/DDBJ whole genome shotgun (WGS) entry which is preliminary data.</text>
</comment>
<feature type="region of interest" description="Disordered" evidence="1">
    <location>
        <begin position="173"/>
        <end position="202"/>
    </location>
</feature>
<sequence length="749" mass="83947">MPFNTLGFKSMVNDKAQALNKDRPLSQGRTKMASRMFAKIKQKINRQCNKTAGVLHRRADTKAADANSTAADFTIPPLEFSQEDLSVITEGALETTRHPVAQTTPVCADVPEPCTLVHEPTATGIASPLPSCASASSESIPTSKGALADSSTDSASSSETDLTVYSAATATKSEDQLVSEQVAEPAELAGPPRTDTPIYSDSVSISTTPATVMVEKQKKVLRHKMIEALNKLKIPFWPWKAAIPKTTAEPVVEENYADRCQWDVIEKIEHETILQVLRSALVKKNKGYEVQPMKIVKTAQGSYHQVYIAKTFNPRSHKMEGWVVKVPGHGTPDRWTAEDEYMLKQEYETTRLIVTYTEVPAPFPIDYSATLNNKYGFPYMVMKELPGKNACELWYDDWCTTPSPETEQKRENMLRSLAAHMTELNKLNFDHIGMPVFDPTHEDFVNYDDIELERLPVDKYHVWPFCDSYRSIERGPFPSTQAFVQNGMNESNEIEGLELPQEPVLDEDLSKMTGNDQKALSVSKFFEIVASHPVFQSTAADTFALRHSDLDLQNIFIDDDGNVTGILDWDGSLAMPRCVAHAAAPHFLELDWYGKASLHTPFLPWRAGHYRNIYAAALLDAANPDVKFTSKSHMYQAVFAALYEGTNKQDVMSRLLKEIPGFQLDEWEVTYLLAKGCKMTEDMLKKELGKILNPEMPPEYFRGEIEKQQKNAALQRWVDEFEGFSSVDSDDDLDRFSSVDNDATDGDGM</sequence>
<dbReference type="Proteomes" id="UP001140562">
    <property type="component" value="Unassembled WGS sequence"/>
</dbReference>
<feature type="compositionally biased region" description="Low complexity" evidence="1">
    <location>
        <begin position="126"/>
        <end position="160"/>
    </location>
</feature>
<accession>A0A9W8X0D6</accession>
<evidence type="ECO:0000259" key="2">
    <source>
        <dbReference type="Pfam" id="PF01636"/>
    </source>
</evidence>
<evidence type="ECO:0000256" key="1">
    <source>
        <dbReference type="SAM" id="MobiDB-lite"/>
    </source>
</evidence>
<organism evidence="3 4">
    <name type="scientific">Didymella glomerata</name>
    <dbReference type="NCBI Taxonomy" id="749621"/>
    <lineage>
        <taxon>Eukaryota</taxon>
        <taxon>Fungi</taxon>
        <taxon>Dikarya</taxon>
        <taxon>Ascomycota</taxon>
        <taxon>Pezizomycotina</taxon>
        <taxon>Dothideomycetes</taxon>
        <taxon>Pleosporomycetidae</taxon>
        <taxon>Pleosporales</taxon>
        <taxon>Pleosporineae</taxon>
        <taxon>Didymellaceae</taxon>
        <taxon>Didymella</taxon>
    </lineage>
</organism>
<dbReference type="SUPFAM" id="SSF56112">
    <property type="entry name" value="Protein kinase-like (PK-like)"/>
    <property type="match status" value="1"/>
</dbReference>
<keyword evidence="4" id="KW-1185">Reference proteome</keyword>
<feature type="region of interest" description="Disordered" evidence="1">
    <location>
        <begin position="125"/>
        <end position="160"/>
    </location>
</feature>
<dbReference type="InterPro" id="IPR011009">
    <property type="entry name" value="Kinase-like_dom_sf"/>
</dbReference>
<protein>
    <recommendedName>
        <fullName evidence="2">Aminoglycoside phosphotransferase domain-containing protein</fullName>
    </recommendedName>
</protein>
<gene>
    <name evidence="3" type="ORF">N0V87_004444</name>
</gene>